<gene>
    <name evidence="2" type="ORF">CDV28_10428</name>
</gene>
<evidence type="ECO:0000256" key="1">
    <source>
        <dbReference type="SAM" id="SignalP"/>
    </source>
</evidence>
<sequence length="295" mass="33402">MKHQPASKRFFYLLTAAMTLFCSEVSANASAQDVNELDDICMYSQRILKDYALIGMGVTYHDPKKDIDENIKTIDKYFKDIESHKLNEKLKAEVVEVEKSWNEIKPEFQNAPDKAKMSELRKKVEAYTVRCEQVAEDLAKDTGIKGEHDVVLVAELGLESQRLAALYLMKAWGVADANYEQEVTQTVDETERIYKELLAADDKLVSKEIKEKLKTTENDFIAFGVMAKSKSGRFMPSAAEENASKIFEALREILAMEKKLVEGNVSGYFIPVAGEKAILFDKFTVILQAKEEETV</sequence>
<evidence type="ECO:0000313" key="2">
    <source>
        <dbReference type="EMBL" id="TAA75687.1"/>
    </source>
</evidence>
<feature type="chain" id="PRO_5021807053" description="Type IV pili methyl-accepting chemotaxis transducer N-term" evidence="1">
    <location>
        <begin position="32"/>
        <end position="295"/>
    </location>
</feature>
<dbReference type="EMBL" id="NQJD01000004">
    <property type="protein sequence ID" value="TAA75687.1"/>
    <property type="molecule type" value="Genomic_DNA"/>
</dbReference>
<proteinExistence type="predicted"/>
<protein>
    <recommendedName>
        <fullName evidence="4">Type IV pili methyl-accepting chemotaxis transducer N-term</fullName>
    </recommendedName>
</protein>
<keyword evidence="3" id="KW-1185">Reference proteome</keyword>
<organism evidence="2 3">
    <name type="scientific">Candidatus Electronema aureum</name>
    <dbReference type="NCBI Taxonomy" id="2005002"/>
    <lineage>
        <taxon>Bacteria</taxon>
        <taxon>Pseudomonadati</taxon>
        <taxon>Thermodesulfobacteriota</taxon>
        <taxon>Desulfobulbia</taxon>
        <taxon>Desulfobulbales</taxon>
        <taxon>Desulfobulbaceae</taxon>
        <taxon>Candidatus Electronema</taxon>
    </lineage>
</organism>
<evidence type="ECO:0008006" key="4">
    <source>
        <dbReference type="Google" id="ProtNLM"/>
    </source>
</evidence>
<keyword evidence="1" id="KW-0732">Signal</keyword>
<name>A0A521G3V3_9BACT</name>
<comment type="caution">
    <text evidence="2">The sequence shown here is derived from an EMBL/GenBank/DDBJ whole genome shotgun (WGS) entry which is preliminary data.</text>
</comment>
<feature type="signal peptide" evidence="1">
    <location>
        <begin position="1"/>
        <end position="31"/>
    </location>
</feature>
<evidence type="ECO:0000313" key="3">
    <source>
        <dbReference type="Proteomes" id="UP000316238"/>
    </source>
</evidence>
<dbReference type="AlphaFoldDB" id="A0A521G3V3"/>
<dbReference type="Proteomes" id="UP000316238">
    <property type="component" value="Unassembled WGS sequence"/>
</dbReference>
<accession>A0A521G3V3</accession>
<reference evidence="2" key="1">
    <citation type="submission" date="2017-07" db="EMBL/GenBank/DDBJ databases">
        <title>The cable genome - Insights into the physiology and evolution of filamentous bacteria capable of sulfide oxidation via long distance electron transfer.</title>
        <authorList>
            <person name="Thorup C."/>
            <person name="Bjerg J.T."/>
            <person name="Schreiber L."/>
            <person name="Nielsen L.P."/>
            <person name="Kjeldsen K.U."/>
            <person name="Boesen T."/>
            <person name="Boggild A."/>
            <person name="Meysman F."/>
            <person name="Geelhoed J."/>
            <person name="Schramm A."/>
        </authorList>
    </citation>
    <scope>NUCLEOTIDE SEQUENCE [LARGE SCALE GENOMIC DNA]</scope>
    <source>
        <strain evidence="2">GS</strain>
    </source>
</reference>